<dbReference type="GO" id="GO:0032008">
    <property type="term" value="P:positive regulation of TOR signaling"/>
    <property type="evidence" value="ECO:0007669"/>
    <property type="project" value="InterPro"/>
</dbReference>
<gene>
    <name evidence="5" type="ORF">M0812_25980</name>
    <name evidence="6" type="ORF">M0813_10060</name>
</gene>
<protein>
    <recommendedName>
        <fullName evidence="4">Late endosomal/lysosomal adaptor and MAPK and MTOR activator 4</fullName>
    </recommendedName>
</protein>
<dbReference type="GO" id="GO:0071986">
    <property type="term" value="C:Ragulator complex"/>
    <property type="evidence" value="ECO:0007669"/>
    <property type="project" value="InterPro"/>
</dbReference>
<dbReference type="PANTHER" id="PTHR33967:SF1">
    <property type="entry name" value="RAGULATOR COMPLEX PROTEIN LAMTOR4"/>
    <property type="match status" value="1"/>
</dbReference>
<sequence length="89" mass="10148">MTDWLNESVVKHQSGYLILDKESGKIERASGELENNKEEIASILYKMTQEVNGFISSLSEDFKRIEINVGKKTFLIATNSEKIIVIKKK</sequence>
<dbReference type="GO" id="GO:0005085">
    <property type="term" value="F:guanyl-nucleotide exchange factor activity"/>
    <property type="evidence" value="ECO:0007669"/>
    <property type="project" value="TreeGrafter"/>
</dbReference>
<dbReference type="EMBL" id="JAOAOG010000337">
    <property type="protein sequence ID" value="KAJ6227155.1"/>
    <property type="molecule type" value="Genomic_DNA"/>
</dbReference>
<proteinExistence type="inferred from homology"/>
<evidence type="ECO:0000313" key="6">
    <source>
        <dbReference type="EMBL" id="KAJ6227155.1"/>
    </source>
</evidence>
<evidence type="ECO:0000256" key="1">
    <source>
        <dbReference type="ARBA" id="ARBA00004371"/>
    </source>
</evidence>
<reference evidence="6" key="1">
    <citation type="submission" date="2022-08" db="EMBL/GenBank/DDBJ databases">
        <title>Novel sulfate-reducing endosymbionts in the free-living metamonad Anaeramoeba.</title>
        <authorList>
            <person name="Jerlstrom-Hultqvist J."/>
            <person name="Cepicka I."/>
            <person name="Gallot-Lavallee L."/>
            <person name="Salas-Leiva D."/>
            <person name="Curtis B.A."/>
            <person name="Zahonova K."/>
            <person name="Pipaliya S."/>
            <person name="Dacks J."/>
            <person name="Roger A.J."/>
        </authorList>
    </citation>
    <scope>NUCLEOTIDE SEQUENCE</scope>
    <source>
        <strain evidence="6">Schooner1</strain>
    </source>
</reference>
<accession>A0AAV7YIA2</accession>
<keyword evidence="8" id="KW-1185">Reference proteome</keyword>
<dbReference type="EMBL" id="JANTQA010000060">
    <property type="protein sequence ID" value="KAJ3428347.1"/>
    <property type="molecule type" value="Genomic_DNA"/>
</dbReference>
<dbReference type="Proteomes" id="UP001150062">
    <property type="component" value="Unassembled WGS sequence"/>
</dbReference>
<dbReference type="GO" id="GO:0005764">
    <property type="term" value="C:lysosome"/>
    <property type="evidence" value="ECO:0007669"/>
    <property type="project" value="UniProtKB-SubCell"/>
</dbReference>
<organism evidence="5 7">
    <name type="scientific">Anaeramoeba flamelloides</name>
    <dbReference type="NCBI Taxonomy" id="1746091"/>
    <lineage>
        <taxon>Eukaryota</taxon>
        <taxon>Metamonada</taxon>
        <taxon>Anaeramoebidae</taxon>
        <taxon>Anaeramoeba</taxon>
    </lineage>
</organism>
<comment type="similarity">
    <text evidence="2">Belongs to the LAMTOR4 family.</text>
</comment>
<reference evidence="5" key="2">
    <citation type="submission" date="2022-08" db="EMBL/GenBank/DDBJ databases">
        <title>Novel sulphate-reducing endosymbionts in the free-living metamonad Anaeramoeba.</title>
        <authorList>
            <person name="Jerlstrom-Hultqvist J."/>
            <person name="Cepicka I."/>
            <person name="Gallot-Lavallee L."/>
            <person name="Salas-Leiva D."/>
            <person name="Curtis B.A."/>
            <person name="Zahonova K."/>
            <person name="Pipaliya S."/>
            <person name="Dacks J."/>
            <person name="Roger A.J."/>
        </authorList>
    </citation>
    <scope>NUCLEOTIDE SEQUENCE</scope>
    <source>
        <strain evidence="5">Busselton2</strain>
    </source>
</reference>
<dbReference type="Proteomes" id="UP001146793">
    <property type="component" value="Unassembled WGS sequence"/>
</dbReference>
<evidence type="ECO:0000256" key="2">
    <source>
        <dbReference type="ARBA" id="ARBA00010627"/>
    </source>
</evidence>
<dbReference type="GO" id="GO:0071230">
    <property type="term" value="P:cellular response to amino acid stimulus"/>
    <property type="evidence" value="ECO:0007669"/>
    <property type="project" value="InterPro"/>
</dbReference>
<name>A0AAV7YIA2_9EUKA</name>
<evidence type="ECO:0000256" key="4">
    <source>
        <dbReference type="ARBA" id="ARBA00032690"/>
    </source>
</evidence>
<comment type="subcellular location">
    <subcellularLocation>
        <location evidence="1">Lysosome</location>
    </subcellularLocation>
</comment>
<evidence type="ECO:0000313" key="8">
    <source>
        <dbReference type="Proteomes" id="UP001150062"/>
    </source>
</evidence>
<dbReference type="PANTHER" id="PTHR33967">
    <property type="entry name" value="RAGULATOR COMPLEX PROTEIN LAMTOR4"/>
    <property type="match status" value="1"/>
</dbReference>
<keyword evidence="3" id="KW-0458">Lysosome</keyword>
<comment type="caution">
    <text evidence="5">The sequence shown here is derived from an EMBL/GenBank/DDBJ whole genome shotgun (WGS) entry which is preliminary data.</text>
</comment>
<evidence type="ECO:0000256" key="3">
    <source>
        <dbReference type="ARBA" id="ARBA00023228"/>
    </source>
</evidence>
<dbReference type="AlphaFoldDB" id="A0AAV7YIA2"/>
<dbReference type="InterPro" id="IPR034601">
    <property type="entry name" value="LAMTOR4"/>
</dbReference>
<evidence type="ECO:0000313" key="7">
    <source>
        <dbReference type="Proteomes" id="UP001146793"/>
    </source>
</evidence>
<evidence type="ECO:0000313" key="5">
    <source>
        <dbReference type="EMBL" id="KAJ3428347.1"/>
    </source>
</evidence>